<dbReference type="AlphaFoldDB" id="A0A9J6AHP2"/>
<reference evidence="1 2" key="1">
    <citation type="submission" date="2020-09" db="EMBL/GenBank/DDBJ databases">
        <title>De no assembly of potato wild relative species, Solanum commersonii.</title>
        <authorList>
            <person name="Cho K."/>
        </authorList>
    </citation>
    <scope>NUCLEOTIDE SEQUENCE [LARGE SCALE GENOMIC DNA]</scope>
    <source>
        <strain evidence="1">LZ3.2</strain>
        <tissue evidence="1">Leaf</tissue>
    </source>
</reference>
<gene>
    <name evidence="1" type="ORF">H5410_008761</name>
</gene>
<comment type="caution">
    <text evidence="1">The sequence shown here is derived from an EMBL/GenBank/DDBJ whole genome shotgun (WGS) entry which is preliminary data.</text>
</comment>
<dbReference type="Proteomes" id="UP000824120">
    <property type="component" value="Chromosome 2"/>
</dbReference>
<dbReference type="EMBL" id="JACXVP010000002">
    <property type="protein sequence ID" value="KAG5623543.1"/>
    <property type="molecule type" value="Genomic_DNA"/>
</dbReference>
<name>A0A9J6AHP2_SOLCO</name>
<evidence type="ECO:0000313" key="2">
    <source>
        <dbReference type="Proteomes" id="UP000824120"/>
    </source>
</evidence>
<proteinExistence type="predicted"/>
<keyword evidence="2" id="KW-1185">Reference proteome</keyword>
<evidence type="ECO:0000313" key="1">
    <source>
        <dbReference type="EMBL" id="KAG5623543.1"/>
    </source>
</evidence>
<organism evidence="1 2">
    <name type="scientific">Solanum commersonii</name>
    <name type="common">Commerson's wild potato</name>
    <name type="synonym">Commerson's nightshade</name>
    <dbReference type="NCBI Taxonomy" id="4109"/>
    <lineage>
        <taxon>Eukaryota</taxon>
        <taxon>Viridiplantae</taxon>
        <taxon>Streptophyta</taxon>
        <taxon>Embryophyta</taxon>
        <taxon>Tracheophyta</taxon>
        <taxon>Spermatophyta</taxon>
        <taxon>Magnoliopsida</taxon>
        <taxon>eudicotyledons</taxon>
        <taxon>Gunneridae</taxon>
        <taxon>Pentapetalae</taxon>
        <taxon>asterids</taxon>
        <taxon>lamiids</taxon>
        <taxon>Solanales</taxon>
        <taxon>Solanaceae</taxon>
        <taxon>Solanoideae</taxon>
        <taxon>Solaneae</taxon>
        <taxon>Solanum</taxon>
    </lineage>
</organism>
<sequence length="128" mass="15470">MKIRHSDNMALQVCGHHIQPSKPQNDTASDQERYCQHQRTGYTTHCDDIYLHLTQKANESYFLWFMLEYIRVEEKEKQLYLGLALDFWWFTKRPNPPKKFDNITLHQRIQLHHNLGWKIDRIDGMIDV</sequence>
<accession>A0A9J6AHP2</accession>
<protein>
    <submittedName>
        <fullName evidence="1">Uncharacterized protein</fullName>
    </submittedName>
</protein>